<evidence type="ECO:0000256" key="4">
    <source>
        <dbReference type="ARBA" id="ARBA00012094"/>
    </source>
</evidence>
<keyword evidence="5" id="KW-0479">Metal-binding</keyword>
<dbReference type="Pfam" id="PF01557">
    <property type="entry name" value="FAA_hydrolase"/>
    <property type="match status" value="1"/>
</dbReference>
<dbReference type="GO" id="GO:0004334">
    <property type="term" value="F:fumarylacetoacetase activity"/>
    <property type="evidence" value="ECO:0007669"/>
    <property type="project" value="UniProtKB-EC"/>
</dbReference>
<comment type="cofactor">
    <cofactor evidence="1">
        <name>Ca(2+)</name>
        <dbReference type="ChEBI" id="CHEBI:29108"/>
    </cofactor>
</comment>
<dbReference type="Gene3D" id="2.30.30.230">
    <property type="entry name" value="Fumarylacetoacetase, N-terminal domain"/>
    <property type="match status" value="1"/>
</dbReference>
<keyword evidence="6 13" id="KW-0378">Hydrolase</keyword>
<keyword evidence="8" id="KW-0460">Magnesium</keyword>
<keyword evidence="7" id="KW-0106">Calcium</keyword>
<dbReference type="Proteomes" id="UP001595976">
    <property type="component" value="Unassembled WGS sequence"/>
</dbReference>
<dbReference type="NCBIfam" id="TIGR01266">
    <property type="entry name" value="fum_ac_acetase"/>
    <property type="match status" value="1"/>
</dbReference>
<dbReference type="InterPro" id="IPR005959">
    <property type="entry name" value="Fumarylacetoacetase"/>
</dbReference>
<keyword evidence="14" id="KW-1185">Reference proteome</keyword>
<evidence type="ECO:0000256" key="5">
    <source>
        <dbReference type="ARBA" id="ARBA00022723"/>
    </source>
</evidence>
<evidence type="ECO:0000256" key="2">
    <source>
        <dbReference type="ARBA" id="ARBA00001946"/>
    </source>
</evidence>
<keyword evidence="9" id="KW-0828">Tyrosine catabolism</keyword>
<feature type="domain" description="Fumarylacetoacetase-like C-terminal" evidence="11">
    <location>
        <begin position="141"/>
        <end position="431"/>
    </location>
</feature>
<dbReference type="EMBL" id="JBHSLI010000003">
    <property type="protein sequence ID" value="MFC5293349.1"/>
    <property type="molecule type" value="Genomic_DNA"/>
</dbReference>
<dbReference type="PANTHER" id="PTHR43069:SF2">
    <property type="entry name" value="FUMARYLACETOACETASE"/>
    <property type="match status" value="1"/>
</dbReference>
<comment type="pathway">
    <text evidence="3">Amino-acid degradation; L-phenylalanine degradation; acetoacetate and fumarate from L-phenylalanine: step 6/6.</text>
</comment>
<feature type="domain" description="Fumarylacetoacetase N-terminal" evidence="12">
    <location>
        <begin position="28"/>
        <end position="127"/>
    </location>
</feature>
<dbReference type="SUPFAM" id="SSF63433">
    <property type="entry name" value="Fumarylacetoacetate hydrolase, FAH, N-terminal domain"/>
    <property type="match status" value="1"/>
</dbReference>
<protein>
    <recommendedName>
        <fullName evidence="4">fumarylacetoacetase</fullName>
        <ecNumber evidence="4">3.7.1.2</ecNumber>
    </recommendedName>
</protein>
<evidence type="ECO:0000256" key="10">
    <source>
        <dbReference type="ARBA" id="ARBA00023232"/>
    </source>
</evidence>
<evidence type="ECO:0000256" key="9">
    <source>
        <dbReference type="ARBA" id="ARBA00022878"/>
    </source>
</evidence>
<dbReference type="InterPro" id="IPR015377">
    <property type="entry name" value="Fumarylacetoacetase_N"/>
</dbReference>
<dbReference type="RefSeq" id="WP_158444443.1">
    <property type="nucleotide sequence ID" value="NZ_JAOAOS010000017.1"/>
</dbReference>
<evidence type="ECO:0000256" key="8">
    <source>
        <dbReference type="ARBA" id="ARBA00022842"/>
    </source>
</evidence>
<evidence type="ECO:0000256" key="3">
    <source>
        <dbReference type="ARBA" id="ARBA00004782"/>
    </source>
</evidence>
<evidence type="ECO:0000313" key="13">
    <source>
        <dbReference type="EMBL" id="MFC5293349.1"/>
    </source>
</evidence>
<sequence>MAQIDHTHDPRLRSWVESANGHPDFPVQNLPLGVFSPAGAAPRGGVAIGDAILDLGALAATGLLEGEAREAAEAASGERLNAFLALGAGPRRSLRLRLSALLTGGRAEAEAVSPCLHPAADCSLHLPARIGDYTDFYVGIHHATNVGKLFRPDNPLLPNYKYVPIGYHGRASSIGLSGGAIRRPNGQARLPDAAEPGFGPSRRLDYELELGLWVGPGNAQGEPIPIADAASHIAGYCLLNDWSARDIQAWEYQPLGPFLAKNFASTISAWIVTPEALAPFRAGQPQRPAGDPAPLPYLLDAEDQRAGALDVEIEVLLLTDGLRAQGLPPHRLGLSNALNMYWTAAQMVAHHTSNGCNLQPGDLLGTGTISGPDAASCGSILEATLGGAEPVALASGEQRRFLEDGDEVIMRARARREAYAPIGFGECRARILPARPVPA</sequence>
<dbReference type="EC" id="3.7.1.2" evidence="4"/>
<dbReference type="Pfam" id="PF09298">
    <property type="entry name" value="FAA_hydrolase_N"/>
    <property type="match status" value="1"/>
</dbReference>
<evidence type="ECO:0000256" key="7">
    <source>
        <dbReference type="ARBA" id="ARBA00022837"/>
    </source>
</evidence>
<comment type="cofactor">
    <cofactor evidence="2">
        <name>Mg(2+)</name>
        <dbReference type="ChEBI" id="CHEBI:18420"/>
    </cofactor>
</comment>
<dbReference type="InterPro" id="IPR036462">
    <property type="entry name" value="Fumarylacetoacetase_N_sf"/>
</dbReference>
<evidence type="ECO:0000256" key="1">
    <source>
        <dbReference type="ARBA" id="ARBA00001913"/>
    </source>
</evidence>
<comment type="caution">
    <text evidence="13">The sequence shown here is derived from an EMBL/GenBank/DDBJ whole genome shotgun (WGS) entry which is preliminary data.</text>
</comment>
<dbReference type="InterPro" id="IPR036663">
    <property type="entry name" value="Fumarylacetoacetase_C_sf"/>
</dbReference>
<accession>A0ABW0F1R4</accession>
<keyword evidence="10" id="KW-0585">Phenylalanine catabolism</keyword>
<reference evidence="14" key="1">
    <citation type="journal article" date="2019" name="Int. J. Syst. Evol. Microbiol.">
        <title>The Global Catalogue of Microorganisms (GCM) 10K type strain sequencing project: providing services to taxonomists for standard genome sequencing and annotation.</title>
        <authorList>
            <consortium name="The Broad Institute Genomics Platform"/>
            <consortium name="The Broad Institute Genome Sequencing Center for Infectious Disease"/>
            <person name="Wu L."/>
            <person name="Ma J."/>
        </authorList>
    </citation>
    <scope>NUCLEOTIDE SEQUENCE [LARGE SCALE GENOMIC DNA]</scope>
    <source>
        <strain evidence="14">CGMCC 1.15643</strain>
    </source>
</reference>
<dbReference type="Gene3D" id="3.90.850.10">
    <property type="entry name" value="Fumarylacetoacetase-like, C-terminal domain"/>
    <property type="match status" value="1"/>
</dbReference>
<dbReference type="SUPFAM" id="SSF56529">
    <property type="entry name" value="FAH"/>
    <property type="match status" value="1"/>
</dbReference>
<evidence type="ECO:0000259" key="11">
    <source>
        <dbReference type="Pfam" id="PF01557"/>
    </source>
</evidence>
<evidence type="ECO:0000313" key="14">
    <source>
        <dbReference type="Proteomes" id="UP001595976"/>
    </source>
</evidence>
<dbReference type="PANTHER" id="PTHR43069">
    <property type="entry name" value="FUMARYLACETOACETASE"/>
    <property type="match status" value="1"/>
</dbReference>
<name>A0ABW0F1R4_9HYPH</name>
<evidence type="ECO:0000256" key="6">
    <source>
        <dbReference type="ARBA" id="ARBA00022801"/>
    </source>
</evidence>
<organism evidence="13 14">
    <name type="scientific">Bosea minatitlanensis</name>
    <dbReference type="NCBI Taxonomy" id="128782"/>
    <lineage>
        <taxon>Bacteria</taxon>
        <taxon>Pseudomonadati</taxon>
        <taxon>Pseudomonadota</taxon>
        <taxon>Alphaproteobacteria</taxon>
        <taxon>Hyphomicrobiales</taxon>
        <taxon>Boseaceae</taxon>
        <taxon>Bosea</taxon>
    </lineage>
</organism>
<dbReference type="InterPro" id="IPR011234">
    <property type="entry name" value="Fumarylacetoacetase-like_C"/>
</dbReference>
<proteinExistence type="predicted"/>
<evidence type="ECO:0000259" key="12">
    <source>
        <dbReference type="Pfam" id="PF09298"/>
    </source>
</evidence>
<gene>
    <name evidence="13" type="primary">fahA</name>
    <name evidence="13" type="ORF">ACFPK2_10155</name>
</gene>